<dbReference type="PANTHER" id="PTHR31987:SF1">
    <property type="entry name" value="GLUTAMINASE A"/>
    <property type="match status" value="1"/>
</dbReference>
<dbReference type="AlphaFoldDB" id="A0A9P5X2C6"/>
<sequence>MSEITPTKTIFRLQAGPIEFNATFLAPIEPTDYVRQSIPFSYMFIDGFSANDFKSHDIQVYTDITAQWATSEDTQVVVWKTTETDTIIYHNATRQSPLPMTENNGLAEDSIVYYAMSKRSGIAWQIGEEVAVRAGFNERGSLTNSADVPQARTVGPTTTFQNWLVFAFSVDLGTIAPGNQPDPVVVALGIVRDPSIANATEPSVQNRRSYYWSAYSGMEEVVSAFLSDSSDARNRNSALDSKIVSAALAVSPEYADIVSLVTRQIFAAMDITIPPAQSEQSNNSDVKIFMKDMGMSLRVNPVETIYGAFPALLYLNPSLAKDLLVPLLDFQMSSSYNNSYAAPDLGTRYPTVFGNNSDTRPLAVENCGNMLIMVYAYAVKSGDGTLLSRYYNVLRGWADFLVGNSLHPRDFITADGLNNGDMSNLALKGILGIYSMAKINEAVRIFNNTYMDCAVQFIAAWKQSAVTDSHIEAVYGQPSSWGLMYNLFSSIWLNTGLVENSTLFLQAQFYAQQTNQSFGFDLDSSQPDVAYPHWALLTAATIPDSLSTVRDQFINPVHQQAYRMTTNFTLPNKYDPSTGNQLSGSGSAIQGAAFGMLALSLPNVDIKADGVQISSGPRKNVNGIIGGIIGGLAFVLILGGGYFLWYKWKRKQGKYPEQARPFITAAPSPTFTLDYHSNDTATRKLMKPSDNGTAATTPPFAVMPGKQQGVLGQRPGQNRKSMPDNLPSSVPTPSDQGSTPVSGTEELRAEMEQLRRELDSIRHITEAPPGYI</sequence>
<feature type="region of interest" description="Disordered" evidence="1">
    <location>
        <begin position="682"/>
        <end position="750"/>
    </location>
</feature>
<evidence type="ECO:0000256" key="2">
    <source>
        <dbReference type="SAM" id="Phobius"/>
    </source>
</evidence>
<proteinExistence type="predicted"/>
<dbReference type="Pfam" id="PF16335">
    <property type="entry name" value="GtaA_6_Hairpin"/>
    <property type="match status" value="1"/>
</dbReference>
<evidence type="ECO:0000256" key="1">
    <source>
        <dbReference type="SAM" id="MobiDB-lite"/>
    </source>
</evidence>
<dbReference type="OrthoDB" id="3918848at2759"/>
<dbReference type="Proteomes" id="UP000807342">
    <property type="component" value="Unassembled WGS sequence"/>
</dbReference>
<comment type="caution">
    <text evidence="5">The sequence shown here is derived from an EMBL/GenBank/DDBJ whole genome shotgun (WGS) entry which is preliminary data.</text>
</comment>
<keyword evidence="2" id="KW-1133">Transmembrane helix</keyword>
<dbReference type="GO" id="GO:0005975">
    <property type="term" value="P:carbohydrate metabolic process"/>
    <property type="evidence" value="ECO:0007669"/>
    <property type="project" value="InterPro"/>
</dbReference>
<dbReference type="InterPro" id="IPR032514">
    <property type="entry name" value="GtaA_central"/>
</dbReference>
<evidence type="ECO:0000313" key="5">
    <source>
        <dbReference type="EMBL" id="KAF9443523.1"/>
    </source>
</evidence>
<evidence type="ECO:0008006" key="7">
    <source>
        <dbReference type="Google" id="ProtNLM"/>
    </source>
</evidence>
<feature type="domain" description="Glutaminase A N-terminal" evidence="4">
    <location>
        <begin position="7"/>
        <end position="245"/>
    </location>
</feature>
<dbReference type="InterPro" id="IPR008928">
    <property type="entry name" value="6-hairpin_glycosidase_sf"/>
</dbReference>
<dbReference type="Pfam" id="PF17168">
    <property type="entry name" value="DUF5127"/>
    <property type="match status" value="1"/>
</dbReference>
<dbReference type="InterPro" id="IPR033433">
    <property type="entry name" value="GtaA_N"/>
</dbReference>
<gene>
    <name evidence="5" type="ORF">P691DRAFT_407186</name>
</gene>
<dbReference type="PANTHER" id="PTHR31987">
    <property type="entry name" value="GLUTAMINASE A-RELATED"/>
    <property type="match status" value="1"/>
</dbReference>
<dbReference type="InterPro" id="IPR052743">
    <property type="entry name" value="Glutaminase_GtaA"/>
</dbReference>
<protein>
    <recommendedName>
        <fullName evidence="7">DUF1793-domain-containing protein</fullName>
    </recommendedName>
</protein>
<evidence type="ECO:0000259" key="4">
    <source>
        <dbReference type="Pfam" id="PF17168"/>
    </source>
</evidence>
<name>A0A9P5X2C6_9AGAR</name>
<dbReference type="SUPFAM" id="SSF48208">
    <property type="entry name" value="Six-hairpin glycosidases"/>
    <property type="match status" value="1"/>
</dbReference>
<reference evidence="5" key="1">
    <citation type="submission" date="2020-11" db="EMBL/GenBank/DDBJ databases">
        <authorList>
            <consortium name="DOE Joint Genome Institute"/>
            <person name="Ahrendt S."/>
            <person name="Riley R."/>
            <person name="Andreopoulos W."/>
            <person name="Labutti K."/>
            <person name="Pangilinan J."/>
            <person name="Ruiz-Duenas F.J."/>
            <person name="Barrasa J.M."/>
            <person name="Sanchez-Garcia M."/>
            <person name="Camarero S."/>
            <person name="Miyauchi S."/>
            <person name="Serrano A."/>
            <person name="Linde D."/>
            <person name="Babiker R."/>
            <person name="Drula E."/>
            <person name="Ayuso-Fernandez I."/>
            <person name="Pacheco R."/>
            <person name="Padilla G."/>
            <person name="Ferreira P."/>
            <person name="Barriuso J."/>
            <person name="Kellner H."/>
            <person name="Castanera R."/>
            <person name="Alfaro M."/>
            <person name="Ramirez L."/>
            <person name="Pisabarro A.G."/>
            <person name="Kuo A."/>
            <person name="Tritt A."/>
            <person name="Lipzen A."/>
            <person name="He G."/>
            <person name="Yan M."/>
            <person name="Ng V."/>
            <person name="Cullen D."/>
            <person name="Martin F."/>
            <person name="Rosso M.-N."/>
            <person name="Henrissat B."/>
            <person name="Hibbett D."/>
            <person name="Martinez A.T."/>
            <person name="Grigoriev I.V."/>
        </authorList>
    </citation>
    <scope>NUCLEOTIDE SEQUENCE</scope>
    <source>
        <strain evidence="5">MF-IS2</strain>
    </source>
</reference>
<organism evidence="5 6">
    <name type="scientific">Macrolepiota fuliginosa MF-IS2</name>
    <dbReference type="NCBI Taxonomy" id="1400762"/>
    <lineage>
        <taxon>Eukaryota</taxon>
        <taxon>Fungi</taxon>
        <taxon>Dikarya</taxon>
        <taxon>Basidiomycota</taxon>
        <taxon>Agaricomycotina</taxon>
        <taxon>Agaricomycetes</taxon>
        <taxon>Agaricomycetidae</taxon>
        <taxon>Agaricales</taxon>
        <taxon>Agaricineae</taxon>
        <taxon>Agaricaceae</taxon>
        <taxon>Macrolepiota</taxon>
    </lineage>
</organism>
<evidence type="ECO:0000313" key="6">
    <source>
        <dbReference type="Proteomes" id="UP000807342"/>
    </source>
</evidence>
<feature type="compositionally biased region" description="Polar residues" evidence="1">
    <location>
        <begin position="715"/>
        <end position="742"/>
    </location>
</feature>
<dbReference type="EMBL" id="MU151464">
    <property type="protein sequence ID" value="KAF9443523.1"/>
    <property type="molecule type" value="Genomic_DNA"/>
</dbReference>
<feature type="transmembrane region" description="Helical" evidence="2">
    <location>
        <begin position="624"/>
        <end position="645"/>
    </location>
</feature>
<evidence type="ECO:0000259" key="3">
    <source>
        <dbReference type="Pfam" id="PF16335"/>
    </source>
</evidence>
<accession>A0A9P5X2C6</accession>
<keyword evidence="6" id="KW-1185">Reference proteome</keyword>
<feature type="domain" description="Glutaminase A central" evidence="3">
    <location>
        <begin position="251"/>
        <end position="595"/>
    </location>
</feature>
<keyword evidence="2" id="KW-0472">Membrane</keyword>
<keyword evidence="2" id="KW-0812">Transmembrane</keyword>